<dbReference type="Proteomes" id="UP000292957">
    <property type="component" value="Unassembled WGS sequence"/>
</dbReference>
<name>A0A4Q9ML03_9APHY</name>
<gene>
    <name evidence="1" type="ORF">BD311DRAFT_414122</name>
</gene>
<accession>A0A4Q9ML03</accession>
<organism evidence="1">
    <name type="scientific">Dichomitus squalens</name>
    <dbReference type="NCBI Taxonomy" id="114155"/>
    <lineage>
        <taxon>Eukaryota</taxon>
        <taxon>Fungi</taxon>
        <taxon>Dikarya</taxon>
        <taxon>Basidiomycota</taxon>
        <taxon>Agaricomycotina</taxon>
        <taxon>Agaricomycetes</taxon>
        <taxon>Polyporales</taxon>
        <taxon>Polyporaceae</taxon>
        <taxon>Dichomitus</taxon>
    </lineage>
</organism>
<dbReference type="AlphaFoldDB" id="A0A4Q9ML03"/>
<reference evidence="1" key="1">
    <citation type="submission" date="2019-01" db="EMBL/GenBank/DDBJ databases">
        <title>Draft genome sequences of three monokaryotic isolates of the white-rot basidiomycete fungus Dichomitus squalens.</title>
        <authorList>
            <consortium name="DOE Joint Genome Institute"/>
            <person name="Lopez S.C."/>
            <person name="Andreopoulos B."/>
            <person name="Pangilinan J."/>
            <person name="Lipzen A."/>
            <person name="Riley R."/>
            <person name="Ahrendt S."/>
            <person name="Ng V."/>
            <person name="Barry K."/>
            <person name="Daum C."/>
            <person name="Grigoriev I.V."/>
            <person name="Hilden K.S."/>
            <person name="Makela M.R."/>
            <person name="de Vries R.P."/>
        </authorList>
    </citation>
    <scope>NUCLEOTIDE SEQUENCE [LARGE SCALE GENOMIC DNA]</scope>
    <source>
        <strain evidence="1">OM18370.1</strain>
    </source>
</reference>
<proteinExistence type="predicted"/>
<evidence type="ECO:0000313" key="1">
    <source>
        <dbReference type="EMBL" id="TBU26932.1"/>
    </source>
</evidence>
<dbReference type="EMBL" id="ML143439">
    <property type="protein sequence ID" value="TBU26932.1"/>
    <property type="molecule type" value="Genomic_DNA"/>
</dbReference>
<sequence length="119" mass="12997">MTALPSGDEAAALLRGCSPAFDLYATYLLPAEQAGSEAGNAVHVMNARVVGYLLLYAYSDKTRGALVSEIASCRSRLDGDQYEALYDLGDVYLKNLIRAFKRTREGNPVRLRLSFAAFL</sequence>
<dbReference type="OrthoDB" id="2104739at2759"/>
<protein>
    <submittedName>
        <fullName evidence="1">Uncharacterized protein</fullName>
    </submittedName>
</protein>